<accession>A0A067P578</accession>
<protein>
    <recommendedName>
        <fullName evidence="3">HAT C-terminal dimerisation domain-containing protein</fullName>
    </recommendedName>
</protein>
<dbReference type="OrthoDB" id="1715602at2759"/>
<evidence type="ECO:0000313" key="1">
    <source>
        <dbReference type="EMBL" id="KDQ48980.1"/>
    </source>
</evidence>
<dbReference type="AlphaFoldDB" id="A0A067P578"/>
<keyword evidence="2" id="KW-1185">Reference proteome</keyword>
<dbReference type="EMBL" id="KL197878">
    <property type="protein sequence ID" value="KDQ48980.1"/>
    <property type="molecule type" value="Genomic_DNA"/>
</dbReference>
<feature type="non-terminal residue" evidence="1">
    <location>
        <position position="1"/>
    </location>
</feature>
<name>A0A067P578_9AGAM</name>
<organism evidence="1 2">
    <name type="scientific">Jaapia argillacea MUCL 33604</name>
    <dbReference type="NCBI Taxonomy" id="933084"/>
    <lineage>
        <taxon>Eukaryota</taxon>
        <taxon>Fungi</taxon>
        <taxon>Dikarya</taxon>
        <taxon>Basidiomycota</taxon>
        <taxon>Agaricomycotina</taxon>
        <taxon>Agaricomycetes</taxon>
        <taxon>Agaricomycetidae</taxon>
        <taxon>Jaapiales</taxon>
        <taxon>Jaapiaceae</taxon>
        <taxon>Jaapia</taxon>
    </lineage>
</organism>
<dbReference type="Proteomes" id="UP000027265">
    <property type="component" value="Unassembled WGS sequence"/>
</dbReference>
<dbReference type="HOGENOM" id="CLU_009123_11_0_1"/>
<proteinExistence type="predicted"/>
<evidence type="ECO:0008006" key="3">
    <source>
        <dbReference type="Google" id="ProtNLM"/>
    </source>
</evidence>
<sequence length="72" mass="7948">ATSVNVEWIFSRGHLLLSHIRNRLSAQCTRAVLCLSAWSLMGMVKDEDVLKVAVLADAVGEEEGFKEGWDST</sequence>
<reference evidence="2" key="1">
    <citation type="journal article" date="2014" name="Proc. Natl. Acad. Sci. U.S.A.">
        <title>Extensive sampling of basidiomycete genomes demonstrates inadequacy of the white-rot/brown-rot paradigm for wood decay fungi.</title>
        <authorList>
            <person name="Riley R."/>
            <person name="Salamov A.A."/>
            <person name="Brown D.W."/>
            <person name="Nagy L.G."/>
            <person name="Floudas D."/>
            <person name="Held B.W."/>
            <person name="Levasseur A."/>
            <person name="Lombard V."/>
            <person name="Morin E."/>
            <person name="Otillar R."/>
            <person name="Lindquist E.A."/>
            <person name="Sun H."/>
            <person name="LaButti K.M."/>
            <person name="Schmutz J."/>
            <person name="Jabbour D."/>
            <person name="Luo H."/>
            <person name="Baker S.E."/>
            <person name="Pisabarro A.G."/>
            <person name="Walton J.D."/>
            <person name="Blanchette R.A."/>
            <person name="Henrissat B."/>
            <person name="Martin F."/>
            <person name="Cullen D."/>
            <person name="Hibbett D.S."/>
            <person name="Grigoriev I.V."/>
        </authorList>
    </citation>
    <scope>NUCLEOTIDE SEQUENCE [LARGE SCALE GENOMIC DNA]</scope>
    <source>
        <strain evidence="2">MUCL 33604</strain>
    </source>
</reference>
<dbReference type="InParanoid" id="A0A067P578"/>
<evidence type="ECO:0000313" key="2">
    <source>
        <dbReference type="Proteomes" id="UP000027265"/>
    </source>
</evidence>
<gene>
    <name evidence="1" type="ORF">JAAARDRAFT_144110</name>
</gene>